<keyword evidence="1" id="KW-0472">Membrane</keyword>
<evidence type="ECO:0000313" key="3">
    <source>
        <dbReference type="EMBL" id="CAE4580125.1"/>
    </source>
</evidence>
<feature type="transmembrane region" description="Helical" evidence="1">
    <location>
        <begin position="27"/>
        <end position="50"/>
    </location>
</feature>
<dbReference type="CDD" id="cd00229">
    <property type="entry name" value="SGNH_hydrolase"/>
    <property type="match status" value="1"/>
</dbReference>
<dbReference type="InterPro" id="IPR051532">
    <property type="entry name" value="Ester_Hydrolysis_Enzymes"/>
</dbReference>
<accession>A0A7S4V6W8</accession>
<feature type="domain" description="SGNH hydrolase-type esterase" evidence="2">
    <location>
        <begin position="180"/>
        <end position="319"/>
    </location>
</feature>
<dbReference type="InterPro" id="IPR036514">
    <property type="entry name" value="SGNH_hydro_sf"/>
</dbReference>
<keyword evidence="1" id="KW-1133">Transmembrane helix</keyword>
<evidence type="ECO:0000256" key="1">
    <source>
        <dbReference type="SAM" id="Phobius"/>
    </source>
</evidence>
<dbReference type="AlphaFoldDB" id="A0A7S4V6W8"/>
<protein>
    <recommendedName>
        <fullName evidence="2">SGNH hydrolase-type esterase domain-containing protein</fullName>
    </recommendedName>
</protein>
<name>A0A7S4V6W8_9STRA</name>
<dbReference type="PANTHER" id="PTHR30383">
    <property type="entry name" value="THIOESTERASE 1/PROTEASE 1/LYSOPHOSPHOLIPASE L1"/>
    <property type="match status" value="1"/>
</dbReference>
<evidence type="ECO:0000259" key="2">
    <source>
        <dbReference type="Pfam" id="PF13472"/>
    </source>
</evidence>
<sequence length="369" mass="41738">MSTMKDGLLHHKRHESWKKSHKPPNPWYRIGVIGIIVVAIAIGVGIILAYNVSIRWGILGGVIVVGGTFCISFTFLIIYMFLYGDGLDTRSMPPLVERGGFLLNISANRVCRFFLTCFYNPCDCNIVNMIMAGEADKTAQEIAKINDGNGPEPLGVCWLGDSEFTFWHNLREDMISFHPNNFNAGFGGSRIIDMHRHVDKLCLKWDPEIVIVHGGGNDFDFSGEDVSPEDTSEALMQLFHKIIAHPSVKRIGYFLSSRRPIYKDKKWEYFIKKQQLTIDEIKASDLSDKIEIFDLRDMMHPVEDFLMDRVHLNDEGHAAKAKVLLPLMLKVWPFDEELGTTTNESEGSVTSKRDSLEIGNGEECVEPLI</sequence>
<organism evidence="3">
    <name type="scientific">Ditylum brightwellii</name>
    <dbReference type="NCBI Taxonomy" id="49249"/>
    <lineage>
        <taxon>Eukaryota</taxon>
        <taxon>Sar</taxon>
        <taxon>Stramenopiles</taxon>
        <taxon>Ochrophyta</taxon>
        <taxon>Bacillariophyta</taxon>
        <taxon>Mediophyceae</taxon>
        <taxon>Lithodesmiophycidae</taxon>
        <taxon>Lithodesmiales</taxon>
        <taxon>Lithodesmiaceae</taxon>
        <taxon>Ditylum</taxon>
    </lineage>
</organism>
<feature type="transmembrane region" description="Helical" evidence="1">
    <location>
        <begin position="56"/>
        <end position="82"/>
    </location>
</feature>
<dbReference type="Gene3D" id="3.40.50.1110">
    <property type="entry name" value="SGNH hydrolase"/>
    <property type="match status" value="1"/>
</dbReference>
<gene>
    <name evidence="3" type="ORF">DBRI00130_LOCUS1145</name>
</gene>
<proteinExistence type="predicted"/>
<dbReference type="Pfam" id="PF13472">
    <property type="entry name" value="Lipase_GDSL_2"/>
    <property type="match status" value="1"/>
</dbReference>
<dbReference type="EMBL" id="HBNS01001424">
    <property type="protein sequence ID" value="CAE4580125.1"/>
    <property type="molecule type" value="Transcribed_RNA"/>
</dbReference>
<keyword evidence="1" id="KW-0812">Transmembrane</keyword>
<dbReference type="SUPFAM" id="SSF52266">
    <property type="entry name" value="SGNH hydrolase"/>
    <property type="match status" value="1"/>
</dbReference>
<reference evidence="3" key="1">
    <citation type="submission" date="2021-01" db="EMBL/GenBank/DDBJ databases">
        <authorList>
            <person name="Corre E."/>
            <person name="Pelletier E."/>
            <person name="Niang G."/>
            <person name="Scheremetjew M."/>
            <person name="Finn R."/>
            <person name="Kale V."/>
            <person name="Holt S."/>
            <person name="Cochrane G."/>
            <person name="Meng A."/>
            <person name="Brown T."/>
            <person name="Cohen L."/>
        </authorList>
    </citation>
    <scope>NUCLEOTIDE SEQUENCE</scope>
    <source>
        <strain evidence="3">GSO104</strain>
    </source>
</reference>
<dbReference type="InterPro" id="IPR013830">
    <property type="entry name" value="SGNH_hydro"/>
</dbReference>